<sequence length="284" mass="32612">MSDSLHIELSQIIQHFDILNLKEMEPTTKNINKNVFEEDLSIVIDELVNLYFKELNEGKLEKVRKQHVLDYFNNHMINLQEIYLWLLNNQNDPNSIYLFGYFNYYGIVTNINKQKALKLYHKAANLGNHTALFYLANMYMDGEGADVNYKKALEFSEELAGKKCSSGINLLAYCYHNGIGTDVNLPKSFELFQKSADLGNALGMNNLGCCYERGIGTVFNIQKAFELYQKAASLGNYFSQYNLALIYEYGNVPIKKDINKAIYWYKKAAEQGYESAQNKLNGLN</sequence>
<dbReference type="PANTHER" id="PTHR11102:SF160">
    <property type="entry name" value="ERAD-ASSOCIATED E3 UBIQUITIN-PROTEIN LIGASE COMPONENT HRD3"/>
    <property type="match status" value="1"/>
</dbReference>
<dbReference type="InterPro" id="IPR011990">
    <property type="entry name" value="TPR-like_helical_dom_sf"/>
</dbReference>
<dbReference type="Gene3D" id="1.25.40.10">
    <property type="entry name" value="Tetratricopeptide repeat domain"/>
    <property type="match status" value="2"/>
</dbReference>
<evidence type="ECO:0000256" key="1">
    <source>
        <dbReference type="ARBA" id="ARBA00038101"/>
    </source>
</evidence>
<gene>
    <name evidence="2" type="ORF">C1645_824640</name>
</gene>
<dbReference type="Pfam" id="PF08238">
    <property type="entry name" value="Sel1"/>
    <property type="match status" value="5"/>
</dbReference>
<accession>A0A397T3F6</accession>
<reference evidence="2 3" key="1">
    <citation type="submission" date="2018-06" db="EMBL/GenBank/DDBJ databases">
        <title>Comparative genomics reveals the genomic features of Rhizophagus irregularis, R. cerebriforme, R. diaphanum and Gigaspora rosea, and their symbiotic lifestyle signature.</title>
        <authorList>
            <person name="Morin E."/>
            <person name="San Clemente H."/>
            <person name="Chen E.C.H."/>
            <person name="De La Providencia I."/>
            <person name="Hainaut M."/>
            <person name="Kuo A."/>
            <person name="Kohler A."/>
            <person name="Murat C."/>
            <person name="Tang N."/>
            <person name="Roy S."/>
            <person name="Loubradou J."/>
            <person name="Henrissat B."/>
            <person name="Grigoriev I.V."/>
            <person name="Corradi N."/>
            <person name="Roux C."/>
            <person name="Martin F.M."/>
        </authorList>
    </citation>
    <scope>NUCLEOTIDE SEQUENCE [LARGE SCALE GENOMIC DNA]</scope>
    <source>
        <strain evidence="2 3">DAOM 227022</strain>
    </source>
</reference>
<dbReference type="PANTHER" id="PTHR11102">
    <property type="entry name" value="SEL-1-LIKE PROTEIN"/>
    <property type="match status" value="1"/>
</dbReference>
<dbReference type="SMART" id="SM00671">
    <property type="entry name" value="SEL1"/>
    <property type="match status" value="5"/>
</dbReference>
<dbReference type="SUPFAM" id="SSF81901">
    <property type="entry name" value="HCP-like"/>
    <property type="match status" value="1"/>
</dbReference>
<comment type="similarity">
    <text evidence="1">Belongs to the sel-1 family.</text>
</comment>
<proteinExistence type="inferred from homology"/>
<dbReference type="GO" id="GO:0036503">
    <property type="term" value="P:ERAD pathway"/>
    <property type="evidence" value="ECO:0007669"/>
    <property type="project" value="TreeGrafter"/>
</dbReference>
<dbReference type="EMBL" id="QKYT01000214">
    <property type="protein sequence ID" value="RIA89584.1"/>
    <property type="molecule type" value="Genomic_DNA"/>
</dbReference>
<dbReference type="InterPro" id="IPR006597">
    <property type="entry name" value="Sel1-like"/>
</dbReference>
<keyword evidence="3" id="KW-1185">Reference proteome</keyword>
<dbReference type="OrthoDB" id="2311304at2759"/>
<comment type="caution">
    <text evidence="2">The sequence shown here is derived from an EMBL/GenBank/DDBJ whole genome shotgun (WGS) entry which is preliminary data.</text>
</comment>
<evidence type="ECO:0008006" key="4">
    <source>
        <dbReference type="Google" id="ProtNLM"/>
    </source>
</evidence>
<evidence type="ECO:0000313" key="3">
    <source>
        <dbReference type="Proteomes" id="UP000265703"/>
    </source>
</evidence>
<protein>
    <recommendedName>
        <fullName evidence="4">Sel1 repeat domain-containing protein</fullName>
    </recommendedName>
</protein>
<name>A0A397T3F6_9GLOM</name>
<evidence type="ECO:0000313" key="2">
    <source>
        <dbReference type="EMBL" id="RIA89584.1"/>
    </source>
</evidence>
<dbReference type="InterPro" id="IPR050767">
    <property type="entry name" value="Sel1_AlgK"/>
</dbReference>
<dbReference type="Proteomes" id="UP000265703">
    <property type="component" value="Unassembled WGS sequence"/>
</dbReference>
<organism evidence="2 3">
    <name type="scientific">Glomus cerebriforme</name>
    <dbReference type="NCBI Taxonomy" id="658196"/>
    <lineage>
        <taxon>Eukaryota</taxon>
        <taxon>Fungi</taxon>
        <taxon>Fungi incertae sedis</taxon>
        <taxon>Mucoromycota</taxon>
        <taxon>Glomeromycotina</taxon>
        <taxon>Glomeromycetes</taxon>
        <taxon>Glomerales</taxon>
        <taxon>Glomeraceae</taxon>
        <taxon>Glomus</taxon>
    </lineage>
</organism>
<dbReference type="GO" id="GO:0005789">
    <property type="term" value="C:endoplasmic reticulum membrane"/>
    <property type="evidence" value="ECO:0007669"/>
    <property type="project" value="TreeGrafter"/>
</dbReference>
<dbReference type="AlphaFoldDB" id="A0A397T3F6"/>